<proteinExistence type="predicted"/>
<dbReference type="SUPFAM" id="SSF103473">
    <property type="entry name" value="MFS general substrate transporter"/>
    <property type="match status" value="1"/>
</dbReference>
<dbReference type="InterPro" id="IPR036259">
    <property type="entry name" value="MFS_trans_sf"/>
</dbReference>
<feature type="transmembrane region" description="Helical" evidence="6">
    <location>
        <begin position="173"/>
        <end position="194"/>
    </location>
</feature>
<keyword evidence="3 6" id="KW-0812">Transmembrane</keyword>
<reference evidence="8 9" key="1">
    <citation type="submission" date="2021-03" db="EMBL/GenBank/DDBJ databases">
        <title>Sequencing the genomes of 1000 actinobacteria strains.</title>
        <authorList>
            <person name="Klenk H.-P."/>
        </authorList>
    </citation>
    <scope>NUCLEOTIDE SEQUENCE [LARGE SCALE GENOMIC DNA]</scope>
    <source>
        <strain evidence="8 9">DSM 45510</strain>
    </source>
</reference>
<evidence type="ECO:0000256" key="3">
    <source>
        <dbReference type="ARBA" id="ARBA00022692"/>
    </source>
</evidence>
<evidence type="ECO:0000259" key="7">
    <source>
        <dbReference type="PROSITE" id="PS50850"/>
    </source>
</evidence>
<dbReference type="PANTHER" id="PTHR43124">
    <property type="entry name" value="PURINE EFFLUX PUMP PBUE"/>
    <property type="match status" value="1"/>
</dbReference>
<evidence type="ECO:0000313" key="8">
    <source>
        <dbReference type="EMBL" id="MBP2186173.1"/>
    </source>
</evidence>
<organism evidence="8 9">
    <name type="scientific">Amycolatopsis magusensis</name>
    <dbReference type="NCBI Taxonomy" id="882444"/>
    <lineage>
        <taxon>Bacteria</taxon>
        <taxon>Bacillati</taxon>
        <taxon>Actinomycetota</taxon>
        <taxon>Actinomycetes</taxon>
        <taxon>Pseudonocardiales</taxon>
        <taxon>Pseudonocardiaceae</taxon>
        <taxon>Amycolatopsis</taxon>
    </lineage>
</organism>
<feature type="transmembrane region" description="Helical" evidence="6">
    <location>
        <begin position="27"/>
        <end position="50"/>
    </location>
</feature>
<evidence type="ECO:0000313" key="9">
    <source>
        <dbReference type="Proteomes" id="UP000741013"/>
    </source>
</evidence>
<keyword evidence="4 6" id="KW-1133">Transmembrane helix</keyword>
<dbReference type="Pfam" id="PF07690">
    <property type="entry name" value="MFS_1"/>
    <property type="match status" value="1"/>
</dbReference>
<feature type="transmembrane region" description="Helical" evidence="6">
    <location>
        <begin position="215"/>
        <end position="240"/>
    </location>
</feature>
<feature type="transmembrane region" description="Helical" evidence="6">
    <location>
        <begin position="319"/>
        <end position="342"/>
    </location>
</feature>
<evidence type="ECO:0000256" key="4">
    <source>
        <dbReference type="ARBA" id="ARBA00022989"/>
    </source>
</evidence>
<dbReference type="InterPro" id="IPR020846">
    <property type="entry name" value="MFS_dom"/>
</dbReference>
<protein>
    <submittedName>
        <fullName evidence="8">MFS family arabinose efflux permease</fullName>
    </submittedName>
</protein>
<feature type="transmembrane region" description="Helical" evidence="6">
    <location>
        <begin position="354"/>
        <end position="378"/>
    </location>
</feature>
<dbReference type="InterPro" id="IPR011701">
    <property type="entry name" value="MFS"/>
</dbReference>
<feature type="transmembrane region" description="Helical" evidence="6">
    <location>
        <begin position="88"/>
        <end position="106"/>
    </location>
</feature>
<feature type="transmembrane region" description="Helical" evidence="6">
    <location>
        <begin position="260"/>
        <end position="283"/>
    </location>
</feature>
<evidence type="ECO:0000256" key="1">
    <source>
        <dbReference type="ARBA" id="ARBA00004651"/>
    </source>
</evidence>
<feature type="transmembrane region" description="Helical" evidence="6">
    <location>
        <begin position="62"/>
        <end position="81"/>
    </location>
</feature>
<keyword evidence="2" id="KW-1003">Cell membrane</keyword>
<dbReference type="Gene3D" id="1.20.1250.20">
    <property type="entry name" value="MFS general substrate transporter like domains"/>
    <property type="match status" value="2"/>
</dbReference>
<name>A0ABS4Q4Y3_9PSEU</name>
<gene>
    <name evidence="8" type="ORF">JOM49_007699</name>
</gene>
<dbReference type="RefSeq" id="WP_308159009.1">
    <property type="nucleotide sequence ID" value="NZ_JAGGMS010000001.1"/>
</dbReference>
<dbReference type="EMBL" id="JAGGMS010000001">
    <property type="protein sequence ID" value="MBP2186173.1"/>
    <property type="molecule type" value="Genomic_DNA"/>
</dbReference>
<dbReference type="PROSITE" id="PS50850">
    <property type="entry name" value="MFS"/>
    <property type="match status" value="1"/>
</dbReference>
<comment type="caution">
    <text evidence="8">The sequence shown here is derived from an EMBL/GenBank/DDBJ whole genome shotgun (WGS) entry which is preliminary data.</text>
</comment>
<dbReference type="InterPro" id="IPR050189">
    <property type="entry name" value="MFS_Efflux_Transporters"/>
</dbReference>
<dbReference type="PANTHER" id="PTHR43124:SF3">
    <property type="entry name" value="CHLORAMPHENICOL EFFLUX PUMP RV0191"/>
    <property type="match status" value="1"/>
</dbReference>
<keyword evidence="5 6" id="KW-0472">Membrane</keyword>
<evidence type="ECO:0000256" key="5">
    <source>
        <dbReference type="ARBA" id="ARBA00023136"/>
    </source>
</evidence>
<feature type="transmembrane region" description="Helical" evidence="6">
    <location>
        <begin position="295"/>
        <end position="313"/>
    </location>
</feature>
<dbReference type="Proteomes" id="UP000741013">
    <property type="component" value="Unassembled WGS sequence"/>
</dbReference>
<feature type="transmembrane region" description="Helical" evidence="6">
    <location>
        <begin position="384"/>
        <end position="401"/>
    </location>
</feature>
<sequence>MSAETVKPVEDLPVPSDLRMARLLGPVLLASAVSLLPFTVFSTFLVPISADAGTSVAAMGGLRGLGGLAALGVGAAVAPLLDRVPKQYTAGGGLVLLGLSAVLGAAGQFLALAAFCLLVGAATSVLNPALAADAADRFGSGAAAGRAATLVTATQSLTAMLAAPLVALPALLWGWQGNLLAVAVISVALSVVFFRRRPMPVAVSDAQPRLGYLASFRALAGVPGAVPLLLVALLRTAAFMGYLSYLAAFYDSRFHLDPELFALVWTLSGAAFFVGNLLAGRYTSAEAPWIRPERMLTASLVVALGSVVAFYFAENLVLALALTAVQGAAHATVAACVVTLLVRRCGPLRGSALGVNAAGMSLGTFTGAALGGIGLGVAGYPGTAAAFGAITLLALVAALFVRPTPP</sequence>
<evidence type="ECO:0000256" key="6">
    <source>
        <dbReference type="SAM" id="Phobius"/>
    </source>
</evidence>
<comment type="subcellular location">
    <subcellularLocation>
        <location evidence="1">Cell membrane</location>
        <topology evidence="1">Multi-pass membrane protein</topology>
    </subcellularLocation>
</comment>
<feature type="domain" description="Major facilitator superfamily (MFS) profile" evidence="7">
    <location>
        <begin position="225"/>
        <end position="406"/>
    </location>
</feature>
<keyword evidence="9" id="KW-1185">Reference proteome</keyword>
<accession>A0ABS4Q4Y3</accession>
<evidence type="ECO:0000256" key="2">
    <source>
        <dbReference type="ARBA" id="ARBA00022475"/>
    </source>
</evidence>